<proteinExistence type="predicted"/>
<sequence>MAMVTLQNEPHMHHNGPQTNPHEARTPTKPKRGPSGSSSSDSDPGTWSDSESECASIILVITLLEIYDYYDLIMRTPIPYKEKILIRDLTISHGQLITVTTRLHLVTVRDIDRDHKAMVIYLFLRILMEMDVLMKGAMILEVKEVRGSMKKTVMKLQIIKFSQSVETVSYQDSPWKLLKKQVKREPMSIQSLVPNETLNVHDGTKISDGIGTSSGQVERMPELVTLSTNLYSDRQCPGSLEMLANLHSSPFEPRNSDISSGMDDESNNYEMVNYGLEIPNAGDGHTLLARALVFLATEIHNLSEKPVSNPSNRSRIS</sequence>
<feature type="compositionally biased region" description="Low complexity" evidence="1">
    <location>
        <begin position="33"/>
        <end position="49"/>
    </location>
</feature>
<reference evidence="2" key="1">
    <citation type="journal article" date="2007" name="PLoS ONE">
        <title>The first genome sequence of an elite grapevine cultivar (Pinot noir Vitis vinifera L.): coping with a highly heterozygous genome.</title>
        <authorList>
            <person name="Velasco R."/>
            <person name="Zharkikh A."/>
            <person name="Troggio M."/>
            <person name="Cartwright D.A."/>
            <person name="Cestaro A."/>
            <person name="Pruss D."/>
            <person name="Pindo M."/>
            <person name="FitzGerald L.M."/>
            <person name="Vezzulli S."/>
            <person name="Reid J."/>
            <person name="Malacarne G."/>
            <person name="Iliev D."/>
            <person name="Coppola G."/>
            <person name="Wardell B."/>
            <person name="Micheletti D."/>
            <person name="Macalma T."/>
            <person name="Facci M."/>
            <person name="Mitchell J.T."/>
            <person name="Perazzolli M."/>
            <person name="Eldredge G."/>
            <person name="Gatto P."/>
            <person name="Oyzerski R."/>
            <person name="Moretto M."/>
            <person name="Gutin N."/>
            <person name="Stefanini M."/>
            <person name="Chen Y."/>
            <person name="Segala C."/>
            <person name="Davenport C."/>
            <person name="Dematte L."/>
            <person name="Mraz A."/>
            <person name="Battilana J."/>
            <person name="Stormo K."/>
            <person name="Costa F."/>
            <person name="Tao Q."/>
            <person name="Si-Ammour A."/>
            <person name="Harkins T."/>
            <person name="Lackey A."/>
            <person name="Perbost C."/>
            <person name="Taillon B."/>
            <person name="Stella A."/>
            <person name="Solovyev V."/>
            <person name="Fawcett J.A."/>
            <person name="Sterck L."/>
            <person name="Vandepoele K."/>
            <person name="Grando S.M."/>
            <person name="Toppo S."/>
            <person name="Moser C."/>
            <person name="Lanchbury J."/>
            <person name="Bogden R."/>
            <person name="Skolnick M."/>
            <person name="Sgaramella V."/>
            <person name="Bhatnagar S.K."/>
            <person name="Fontana P."/>
            <person name="Gutin A."/>
            <person name="Van de Peer Y."/>
            <person name="Salamini F."/>
            <person name="Viola R."/>
        </authorList>
    </citation>
    <scope>NUCLEOTIDE SEQUENCE</scope>
</reference>
<name>A5BB29_VITVI</name>
<accession>A5BB29</accession>
<organism evidence="2">
    <name type="scientific">Vitis vinifera</name>
    <name type="common">Grape</name>
    <dbReference type="NCBI Taxonomy" id="29760"/>
    <lineage>
        <taxon>Eukaryota</taxon>
        <taxon>Viridiplantae</taxon>
        <taxon>Streptophyta</taxon>
        <taxon>Embryophyta</taxon>
        <taxon>Tracheophyta</taxon>
        <taxon>Spermatophyta</taxon>
        <taxon>Magnoliopsida</taxon>
        <taxon>eudicotyledons</taxon>
        <taxon>Gunneridae</taxon>
        <taxon>Pentapetalae</taxon>
        <taxon>rosids</taxon>
        <taxon>Vitales</taxon>
        <taxon>Vitaceae</taxon>
        <taxon>Viteae</taxon>
        <taxon>Vitis</taxon>
    </lineage>
</organism>
<protein>
    <submittedName>
        <fullName evidence="2">Uncharacterized protein</fullName>
    </submittedName>
</protein>
<feature type="region of interest" description="Disordered" evidence="1">
    <location>
        <begin position="1"/>
        <end position="49"/>
    </location>
</feature>
<gene>
    <name evidence="2" type="ORF">VITISV_008872</name>
</gene>
<evidence type="ECO:0000313" key="2">
    <source>
        <dbReference type="EMBL" id="CAN67720.1"/>
    </source>
</evidence>
<dbReference type="EMBL" id="AM452947">
    <property type="protein sequence ID" value="CAN67720.1"/>
    <property type="molecule type" value="Genomic_DNA"/>
</dbReference>
<evidence type="ECO:0000256" key="1">
    <source>
        <dbReference type="SAM" id="MobiDB-lite"/>
    </source>
</evidence>
<dbReference type="AlphaFoldDB" id="A5BB29"/>